<organism evidence="2 3">
    <name type="scientific">Noviherbaspirillum pedocola</name>
    <dbReference type="NCBI Taxonomy" id="2801341"/>
    <lineage>
        <taxon>Bacteria</taxon>
        <taxon>Pseudomonadati</taxon>
        <taxon>Pseudomonadota</taxon>
        <taxon>Betaproteobacteria</taxon>
        <taxon>Burkholderiales</taxon>
        <taxon>Oxalobacteraceae</taxon>
        <taxon>Noviherbaspirillum</taxon>
    </lineage>
</organism>
<evidence type="ECO:0000259" key="1">
    <source>
        <dbReference type="PROSITE" id="PS51833"/>
    </source>
</evidence>
<accession>A0A934T1X2</accession>
<reference evidence="2" key="1">
    <citation type="submission" date="2021-01" db="EMBL/GenBank/DDBJ databases">
        <title>Genome sequence of strain Noviherbaspirillum sp. DKR-6.</title>
        <authorList>
            <person name="Chaudhary D.K."/>
        </authorList>
    </citation>
    <scope>NUCLEOTIDE SEQUENCE</scope>
    <source>
        <strain evidence="2">DKR-6</strain>
    </source>
</reference>
<feature type="domain" description="HDOD" evidence="1">
    <location>
        <begin position="190"/>
        <end position="385"/>
    </location>
</feature>
<dbReference type="Pfam" id="PF08668">
    <property type="entry name" value="HDOD"/>
    <property type="match status" value="1"/>
</dbReference>
<dbReference type="Proteomes" id="UP000622890">
    <property type="component" value="Unassembled WGS sequence"/>
</dbReference>
<dbReference type="SUPFAM" id="SSF109604">
    <property type="entry name" value="HD-domain/PDEase-like"/>
    <property type="match status" value="1"/>
</dbReference>
<proteinExistence type="predicted"/>
<dbReference type="AlphaFoldDB" id="A0A934T1X2"/>
<dbReference type="Gene3D" id="1.10.3210.10">
    <property type="entry name" value="Hypothetical protein af1432"/>
    <property type="match status" value="1"/>
</dbReference>
<dbReference type="EMBL" id="JAEPBG010000006">
    <property type="protein sequence ID" value="MBK4736178.1"/>
    <property type="molecule type" value="Genomic_DNA"/>
</dbReference>
<dbReference type="RefSeq" id="WP_200593360.1">
    <property type="nucleotide sequence ID" value="NZ_JAEPBG010000006.1"/>
</dbReference>
<sequence>MQAPLFLTREPLLDPARKVLAYSLNWQAIASTGHDCERLLLLLASELNDAAQGWTLLRGHLVVPATPEVLRSAVPQTLWAPSVTFNLDAEDSLDADTCTALRRRGFGIGVRGVPAELALAAHATFFELDGSATYLRAQLSDVAGLRSRDSRVALRNIASWAQYESCAAAGIDVYAGRLVRAPVPPHAGGLNSTQSNILQIINLVNRNADVRDIEAALKREPAVSFKLFRYINSAGVSPGAEITSLRHAVTMLGYRALYRWLSVLLASSSSSTYSAALMQTAVIRGRLVELLGQGLVPKYESENLFVAGMFSLLDQMLGMPMQKVLEKVPLAEPLAHALTDRRGVYGPFLALAESCEDDSGNSRRLADRLFMEAEQVNAAHLAALVWAMNLQV</sequence>
<gene>
    <name evidence="2" type="ORF">JJB74_16265</name>
</gene>
<evidence type="ECO:0000313" key="3">
    <source>
        <dbReference type="Proteomes" id="UP000622890"/>
    </source>
</evidence>
<dbReference type="PANTHER" id="PTHR33525">
    <property type="match status" value="1"/>
</dbReference>
<dbReference type="InterPro" id="IPR052340">
    <property type="entry name" value="RNase_Y/CdgJ"/>
</dbReference>
<keyword evidence="3" id="KW-1185">Reference proteome</keyword>
<evidence type="ECO:0000313" key="2">
    <source>
        <dbReference type="EMBL" id="MBK4736178.1"/>
    </source>
</evidence>
<protein>
    <submittedName>
        <fullName evidence="2">HDOD domain-containing protein</fullName>
    </submittedName>
</protein>
<dbReference type="PANTHER" id="PTHR33525:SF4">
    <property type="entry name" value="CYCLIC DI-GMP PHOSPHODIESTERASE CDGJ"/>
    <property type="match status" value="1"/>
</dbReference>
<dbReference type="PROSITE" id="PS51833">
    <property type="entry name" value="HDOD"/>
    <property type="match status" value="1"/>
</dbReference>
<comment type="caution">
    <text evidence="2">The sequence shown here is derived from an EMBL/GenBank/DDBJ whole genome shotgun (WGS) entry which is preliminary data.</text>
</comment>
<name>A0A934T1X2_9BURK</name>
<dbReference type="InterPro" id="IPR013976">
    <property type="entry name" value="HDOD"/>
</dbReference>